<reference evidence="2" key="1">
    <citation type="journal article" date="2014" name="Front. Microbiol.">
        <title>High frequency of phylogenetically diverse reductive dehalogenase-homologous genes in deep subseafloor sedimentary metagenomes.</title>
        <authorList>
            <person name="Kawai M."/>
            <person name="Futagami T."/>
            <person name="Toyoda A."/>
            <person name="Takaki Y."/>
            <person name="Nishi S."/>
            <person name="Hori S."/>
            <person name="Arai W."/>
            <person name="Tsubouchi T."/>
            <person name="Morono Y."/>
            <person name="Uchiyama I."/>
            <person name="Ito T."/>
            <person name="Fujiyama A."/>
            <person name="Inagaki F."/>
            <person name="Takami H."/>
        </authorList>
    </citation>
    <scope>NUCLEOTIDE SEQUENCE</scope>
    <source>
        <strain evidence="2">Expedition CK06-06</strain>
    </source>
</reference>
<proteinExistence type="predicted"/>
<protein>
    <recommendedName>
        <fullName evidence="3">Transposase zinc-binding domain-containing protein</fullName>
    </recommendedName>
</protein>
<dbReference type="EMBL" id="BARV01028185">
    <property type="protein sequence ID" value="GAI45269.1"/>
    <property type="molecule type" value="Genomic_DNA"/>
</dbReference>
<dbReference type="AlphaFoldDB" id="X1QPQ7"/>
<gene>
    <name evidence="1" type="ORF">S06H3_44435</name>
    <name evidence="2" type="ORF">S06H3_45185</name>
</gene>
<sequence length="255" mass="29380">ARVMEKVNFIQEHAPADYLIKLDLTLPGWVSKSLRPGDLKLLRRAINIFLKKLSPLLFHHKSQLGGFYSVHVWKTTKPLEPHLHVHLNLLNVAYHPRQKAFHRFKPFVDHYKVKIAWRASLSSVGLWDSPLASFLPDCHVGYIKLSHKEKVVSRISYVFRKPIVDINKNIDSCDTTHVDPVWIRSLLDYTPRQVFTGWAVSLKRFGFNSSKSILPTCPCCGEFLVYEYRLREIPPEIPWFTIDQGGGLVEIAPFG</sequence>
<evidence type="ECO:0008006" key="3">
    <source>
        <dbReference type="Google" id="ProtNLM"/>
    </source>
</evidence>
<feature type="non-terminal residue" evidence="2">
    <location>
        <position position="1"/>
    </location>
</feature>
<accession>X1QPQ7</accession>
<evidence type="ECO:0000313" key="1">
    <source>
        <dbReference type="EMBL" id="GAI39512.1"/>
    </source>
</evidence>
<dbReference type="EMBL" id="BARV01027631">
    <property type="protein sequence ID" value="GAI39512.1"/>
    <property type="molecule type" value="Genomic_DNA"/>
</dbReference>
<name>X1QPQ7_9ZZZZ</name>
<organism evidence="2">
    <name type="scientific">marine sediment metagenome</name>
    <dbReference type="NCBI Taxonomy" id="412755"/>
    <lineage>
        <taxon>unclassified sequences</taxon>
        <taxon>metagenomes</taxon>
        <taxon>ecological metagenomes</taxon>
    </lineage>
</organism>
<comment type="caution">
    <text evidence="2">The sequence shown here is derived from an EMBL/GenBank/DDBJ whole genome shotgun (WGS) entry which is preliminary data.</text>
</comment>
<evidence type="ECO:0000313" key="2">
    <source>
        <dbReference type="EMBL" id="GAI45269.1"/>
    </source>
</evidence>